<feature type="binding site" evidence="7">
    <location>
        <position position="99"/>
    </location>
    <ligand>
        <name>a divalent metal cation</name>
        <dbReference type="ChEBI" id="CHEBI:60240"/>
        <label>1</label>
    </ligand>
</feature>
<evidence type="ECO:0000256" key="4">
    <source>
        <dbReference type="ARBA" id="ARBA00022801"/>
    </source>
</evidence>
<evidence type="ECO:0000256" key="5">
    <source>
        <dbReference type="ARBA" id="ARBA00022839"/>
    </source>
</evidence>
<evidence type="ECO:0000313" key="9">
    <source>
        <dbReference type="Proteomes" id="UP000051934"/>
    </source>
</evidence>
<dbReference type="Gene3D" id="3.20.20.140">
    <property type="entry name" value="Metal-dependent hydrolases"/>
    <property type="match status" value="1"/>
</dbReference>
<dbReference type="Pfam" id="PF01026">
    <property type="entry name" value="TatD_DNase"/>
    <property type="match status" value="1"/>
</dbReference>
<dbReference type="InterPro" id="IPR001130">
    <property type="entry name" value="TatD-like"/>
</dbReference>
<keyword evidence="6" id="KW-0460">Magnesium</keyword>
<keyword evidence="1" id="KW-0963">Cytoplasm</keyword>
<dbReference type="GO" id="GO:0046872">
    <property type="term" value="F:metal ion binding"/>
    <property type="evidence" value="ECO:0007669"/>
    <property type="project" value="UniProtKB-KW"/>
</dbReference>
<comment type="caution">
    <text evidence="8">The sequence shown here is derived from an EMBL/GenBank/DDBJ whole genome shotgun (WGS) entry which is preliminary data.</text>
</comment>
<dbReference type="InterPro" id="IPR050891">
    <property type="entry name" value="TatD-type_Hydrolase"/>
</dbReference>
<evidence type="ECO:0000313" key="8">
    <source>
        <dbReference type="EMBL" id="KRO69726.1"/>
    </source>
</evidence>
<accession>A0A0R2S4Q2</accession>
<name>A0A0R2S4Q2_9GAMM</name>
<dbReference type="InterPro" id="IPR032466">
    <property type="entry name" value="Metal_Hydrolase"/>
</dbReference>
<dbReference type="AlphaFoldDB" id="A0A0R2S4Q2"/>
<dbReference type="FunFam" id="3.20.20.140:FF:000018">
    <property type="entry name" value="3'-5' ssDNA/RNA exonuclease TatD"/>
    <property type="match status" value="1"/>
</dbReference>
<evidence type="ECO:0000256" key="6">
    <source>
        <dbReference type="ARBA" id="ARBA00022842"/>
    </source>
</evidence>
<dbReference type="PANTHER" id="PTHR10060:SF15">
    <property type="entry name" value="DEOXYRIBONUCLEASE TATDN1"/>
    <property type="match status" value="1"/>
</dbReference>
<evidence type="ECO:0000256" key="2">
    <source>
        <dbReference type="ARBA" id="ARBA00022722"/>
    </source>
</evidence>
<dbReference type="PIRSF" id="PIRSF005902">
    <property type="entry name" value="DNase_TatD"/>
    <property type="match status" value="1"/>
</dbReference>
<keyword evidence="4 8" id="KW-0378">Hydrolase</keyword>
<proteinExistence type="predicted"/>
<evidence type="ECO:0000256" key="7">
    <source>
        <dbReference type="PIRSR" id="PIRSR005902-1"/>
    </source>
</evidence>
<evidence type="ECO:0000256" key="1">
    <source>
        <dbReference type="ARBA" id="ARBA00022490"/>
    </source>
</evidence>
<dbReference type="PANTHER" id="PTHR10060">
    <property type="entry name" value="TATD FAMILY DEOXYRIBONUCLEASE"/>
    <property type="match status" value="1"/>
</dbReference>
<dbReference type="InterPro" id="IPR018228">
    <property type="entry name" value="DNase_TatD-rel_CS"/>
</dbReference>
<protein>
    <submittedName>
        <fullName evidence="8">Hydrolase TatD</fullName>
    </submittedName>
</protein>
<feature type="binding site" evidence="7">
    <location>
        <position position="211"/>
    </location>
    <ligand>
        <name>a divalent metal cation</name>
        <dbReference type="ChEBI" id="CHEBI:60240"/>
        <label>1</label>
    </ligand>
</feature>
<keyword evidence="3 7" id="KW-0479">Metal-binding</keyword>
<gene>
    <name evidence="8" type="ORF">ABR69_11800</name>
</gene>
<evidence type="ECO:0000256" key="3">
    <source>
        <dbReference type="ARBA" id="ARBA00022723"/>
    </source>
</evidence>
<dbReference type="CDD" id="cd01310">
    <property type="entry name" value="TatD_DNAse"/>
    <property type="match status" value="1"/>
</dbReference>
<feature type="binding site" evidence="7">
    <location>
        <position position="160"/>
    </location>
    <ligand>
        <name>a divalent metal cation</name>
        <dbReference type="ChEBI" id="CHEBI:60240"/>
        <label>2</label>
    </ligand>
</feature>
<reference evidence="8 9" key="1">
    <citation type="submission" date="2015-10" db="EMBL/GenBank/DDBJ databases">
        <title>Metagenome-Assembled Genomes uncover a global brackish microbiome.</title>
        <authorList>
            <person name="Hugerth L.W."/>
            <person name="Larsson J."/>
            <person name="Alneberg J."/>
            <person name="Lindh M.V."/>
            <person name="Legrand C."/>
            <person name="Pinhassi J."/>
            <person name="Andersson A.F."/>
        </authorList>
    </citation>
    <scope>NUCLEOTIDE SEQUENCE [LARGE SCALE GENOMIC DNA]</scope>
    <source>
        <strain evidence="8">BACL4 MAG-120507-bin80</strain>
    </source>
</reference>
<keyword evidence="5" id="KW-0269">Exonuclease</keyword>
<dbReference type="SUPFAM" id="SSF51556">
    <property type="entry name" value="Metallo-dependent hydrolases"/>
    <property type="match status" value="1"/>
</dbReference>
<feature type="binding site" evidence="7">
    <location>
        <position position="135"/>
    </location>
    <ligand>
        <name>a divalent metal cation</name>
        <dbReference type="ChEBI" id="CHEBI:60240"/>
        <label>2</label>
    </ligand>
</feature>
<dbReference type="Proteomes" id="UP000051934">
    <property type="component" value="Unassembled WGS sequence"/>
</dbReference>
<keyword evidence="2" id="KW-0540">Nuclease</keyword>
<dbReference type="EMBL" id="LIBB01000487">
    <property type="protein sequence ID" value="KRO69726.1"/>
    <property type="molecule type" value="Genomic_DNA"/>
</dbReference>
<dbReference type="PROSITE" id="PS01090">
    <property type="entry name" value="TATD_2"/>
    <property type="match status" value="1"/>
</dbReference>
<sequence length="273" mass="30748">MTHPFPSLVDIGANLTHDSFDTDFDQVIERAQAAGVKTIMLTGTDLSTSQQAAQYSKQQPTVFRSTAGFHPHVANQWGSEASAVIRELVGRDEVVAIGECGLDFNRDFSPRETQLQVFEEHLKIAEFAQKPLFLHQREAHEPFFALLERYRDRIKGGVVHCFTDSKAALDDYLALDMYIGITGWVCDERRGAELQEIVKYIPPDRLLIETDAPYLLPRTLRPKPKSRRNEPCHLVEVVRMLAQCTGREAEQIAEESTRNAHRLFGLPIGSTGT</sequence>
<dbReference type="GO" id="GO:0004527">
    <property type="term" value="F:exonuclease activity"/>
    <property type="evidence" value="ECO:0007669"/>
    <property type="project" value="UniProtKB-KW"/>
</dbReference>
<organism evidence="8 9">
    <name type="scientific">OM182 bacterium BACL3 MAG-120507-bin80</name>
    <dbReference type="NCBI Taxonomy" id="1655577"/>
    <lineage>
        <taxon>Bacteria</taxon>
        <taxon>Pseudomonadati</taxon>
        <taxon>Pseudomonadota</taxon>
        <taxon>Gammaproteobacteria</taxon>
        <taxon>OMG group</taxon>
        <taxon>OM182 clade</taxon>
    </lineage>
</organism>